<dbReference type="EMBL" id="NIVC01000459">
    <property type="protein sequence ID" value="PAA82679.1"/>
    <property type="molecule type" value="Genomic_DNA"/>
</dbReference>
<dbReference type="GO" id="GO:0007017">
    <property type="term" value="P:microtubule-based process"/>
    <property type="evidence" value="ECO:0007669"/>
    <property type="project" value="InterPro"/>
</dbReference>
<dbReference type="Pfam" id="PF01221">
    <property type="entry name" value="Dynein_light"/>
    <property type="match status" value="1"/>
</dbReference>
<gene>
    <name evidence="4" type="ORF">BOX15_Mlig009131g1</name>
    <name evidence="3" type="ORF">BOX15_Mlig009131g2</name>
</gene>
<dbReference type="GO" id="GO:0005509">
    <property type="term" value="F:calcium ion binding"/>
    <property type="evidence" value="ECO:0007669"/>
    <property type="project" value="InterPro"/>
</dbReference>
<dbReference type="AlphaFoldDB" id="A0A267GBJ9"/>
<dbReference type="SMART" id="SM00054">
    <property type="entry name" value="EFh"/>
    <property type="match status" value="2"/>
</dbReference>
<keyword evidence="1" id="KW-0106">Calcium</keyword>
<dbReference type="InterPro" id="IPR001372">
    <property type="entry name" value="Dynein_light_chain_typ-1/2"/>
</dbReference>
<dbReference type="GO" id="GO:0030286">
    <property type="term" value="C:dynein complex"/>
    <property type="evidence" value="ECO:0007669"/>
    <property type="project" value="InterPro"/>
</dbReference>
<evidence type="ECO:0000259" key="2">
    <source>
        <dbReference type="PROSITE" id="PS50222"/>
    </source>
</evidence>
<evidence type="ECO:0000256" key="1">
    <source>
        <dbReference type="ARBA" id="ARBA00022837"/>
    </source>
</evidence>
<dbReference type="InterPro" id="IPR011992">
    <property type="entry name" value="EF-hand-dom_pair"/>
</dbReference>
<evidence type="ECO:0000313" key="3">
    <source>
        <dbReference type="EMBL" id="PAA82679.1"/>
    </source>
</evidence>
<evidence type="ECO:0000313" key="5">
    <source>
        <dbReference type="Proteomes" id="UP000215902"/>
    </source>
</evidence>
<evidence type="ECO:0000313" key="4">
    <source>
        <dbReference type="EMBL" id="PAA92645.1"/>
    </source>
</evidence>
<proteinExistence type="predicted"/>
<accession>A0A267GBJ9</accession>
<dbReference type="CDD" id="cd00051">
    <property type="entry name" value="EFh"/>
    <property type="match status" value="1"/>
</dbReference>
<dbReference type="Gene3D" id="3.30.740.10">
    <property type="entry name" value="Protein Inhibitor Of Neuronal Nitric Oxide Synthase"/>
    <property type="match status" value="1"/>
</dbReference>
<feature type="domain" description="EF-hand" evidence="2">
    <location>
        <begin position="42"/>
        <end position="77"/>
    </location>
</feature>
<comment type="caution">
    <text evidence="3">The sequence shown here is derived from an EMBL/GenBank/DDBJ whole genome shotgun (WGS) entry which is preliminary data.</text>
</comment>
<dbReference type="Pfam" id="PF00036">
    <property type="entry name" value="EF-hand_1"/>
    <property type="match status" value="1"/>
</dbReference>
<dbReference type="SUPFAM" id="SSF47473">
    <property type="entry name" value="EF-hand"/>
    <property type="match status" value="1"/>
</dbReference>
<dbReference type="OrthoDB" id="26525at2759"/>
<dbReference type="Gene3D" id="1.10.238.10">
    <property type="entry name" value="EF-hand"/>
    <property type="match status" value="1"/>
</dbReference>
<dbReference type="InterPro" id="IPR002048">
    <property type="entry name" value="EF_hand_dom"/>
</dbReference>
<dbReference type="PROSITE" id="PS00018">
    <property type="entry name" value="EF_HAND_1"/>
    <property type="match status" value="1"/>
</dbReference>
<reference evidence="3 5" key="1">
    <citation type="submission" date="2017-06" db="EMBL/GenBank/DDBJ databases">
        <title>A platform for efficient transgenesis in Macrostomum lignano, a flatworm model organism for stem cell research.</title>
        <authorList>
            <person name="Berezikov E."/>
        </authorList>
    </citation>
    <scope>NUCLEOTIDE SEQUENCE [LARGE SCALE GENOMIC DNA]</scope>
    <source>
        <strain evidence="3">DV1</strain>
        <tissue evidence="3">Whole organism</tissue>
    </source>
</reference>
<sequence>MSAIDREDMNIFKEAWMSLDPNGTERRVRAQELGVYLKKIGIQDRKFDLYMNAFDKDNDGCITLEEFCRVLRMTEIEVVSTVVFEQRVNVEGGSGLPQGVQILFGAQTSELEWQARVARLCLEGLRFDADLNKVVKWIKETADERFTRLWHCVIVKGQHWCFFSYEPGYAFVLRYDKYVFIIWKTPMI</sequence>
<dbReference type="CDD" id="cd21454">
    <property type="entry name" value="DLC-like_TAL"/>
    <property type="match status" value="1"/>
</dbReference>
<dbReference type="PROSITE" id="PS50222">
    <property type="entry name" value="EF_HAND_2"/>
    <property type="match status" value="1"/>
</dbReference>
<organism evidence="3 5">
    <name type="scientific">Macrostomum lignano</name>
    <dbReference type="NCBI Taxonomy" id="282301"/>
    <lineage>
        <taxon>Eukaryota</taxon>
        <taxon>Metazoa</taxon>
        <taxon>Spiralia</taxon>
        <taxon>Lophotrochozoa</taxon>
        <taxon>Platyhelminthes</taxon>
        <taxon>Rhabditophora</taxon>
        <taxon>Macrostomorpha</taxon>
        <taxon>Macrostomida</taxon>
        <taxon>Macrostomidae</taxon>
        <taxon>Macrostomum</taxon>
    </lineage>
</organism>
<name>A0A267GBJ9_9PLAT</name>
<dbReference type="InterPro" id="IPR037177">
    <property type="entry name" value="DLC_sf"/>
</dbReference>
<dbReference type="SUPFAM" id="SSF54648">
    <property type="entry name" value="DLC"/>
    <property type="match status" value="1"/>
</dbReference>
<dbReference type="EMBL" id="NIVC01000042">
    <property type="protein sequence ID" value="PAA92645.1"/>
    <property type="molecule type" value="Genomic_DNA"/>
</dbReference>
<keyword evidence="5" id="KW-1185">Reference proteome</keyword>
<protein>
    <recommendedName>
        <fullName evidence="2">EF-hand domain-containing protein</fullName>
    </recommendedName>
</protein>
<dbReference type="SMART" id="SM01375">
    <property type="entry name" value="Dynein_light"/>
    <property type="match status" value="1"/>
</dbReference>
<dbReference type="Proteomes" id="UP000215902">
    <property type="component" value="Unassembled WGS sequence"/>
</dbReference>
<dbReference type="InterPro" id="IPR018247">
    <property type="entry name" value="EF_Hand_1_Ca_BS"/>
</dbReference>